<dbReference type="RefSeq" id="WP_081173193.1">
    <property type="nucleotide sequence ID" value="NZ_MSPX01000001.1"/>
</dbReference>
<evidence type="ECO:0000313" key="3">
    <source>
        <dbReference type="EMBL" id="OQP88182.1"/>
    </source>
</evidence>
<evidence type="ECO:0000256" key="1">
    <source>
        <dbReference type="SAM" id="Coils"/>
    </source>
</evidence>
<gene>
    <name evidence="3" type="ORF">BTR14_01620</name>
</gene>
<name>A0ABX3PIG8_9HYPH</name>
<sequence>MSGPKLSPAEVERIENLLVHWEGRLTWELVVLKATAVLRRTITRQSLYGHGSVARAFKATKTRQREQSPKTVRSVPDDVPPDLAYLQGRVENLQNEVAHLRNERNNMLELFAIWQHNARTNGLSEAKLNAPLSPIDRNSSE</sequence>
<dbReference type="Proteomes" id="UP000192652">
    <property type="component" value="Unassembled WGS sequence"/>
</dbReference>
<comment type="caution">
    <text evidence="3">The sequence shown here is derived from an EMBL/GenBank/DDBJ whole genome shotgun (WGS) entry which is preliminary data.</text>
</comment>
<evidence type="ECO:0000313" key="4">
    <source>
        <dbReference type="Proteomes" id="UP000192652"/>
    </source>
</evidence>
<keyword evidence="1" id="KW-0175">Coiled coil</keyword>
<reference evidence="3 4" key="1">
    <citation type="journal article" date="2017" name="Antonie Van Leeuwenhoek">
        <title>Rhizobium rhizosphaerae sp. nov., a novel species isolated from rice rhizosphere.</title>
        <authorList>
            <person name="Zhao J.J."/>
            <person name="Zhang J."/>
            <person name="Zhang R.J."/>
            <person name="Zhang C.W."/>
            <person name="Yin H.Q."/>
            <person name="Zhang X.X."/>
        </authorList>
    </citation>
    <scope>NUCLEOTIDE SEQUENCE [LARGE SCALE GENOMIC DNA]</scope>
    <source>
        <strain evidence="3 4">RD15</strain>
    </source>
</reference>
<proteinExistence type="predicted"/>
<protein>
    <recommendedName>
        <fullName evidence="5">Transposase</fullName>
    </recommendedName>
</protein>
<feature type="coiled-coil region" evidence="1">
    <location>
        <begin position="83"/>
        <end position="110"/>
    </location>
</feature>
<evidence type="ECO:0008006" key="5">
    <source>
        <dbReference type="Google" id="ProtNLM"/>
    </source>
</evidence>
<dbReference type="EMBL" id="MSPX01000001">
    <property type="protein sequence ID" value="OQP88182.1"/>
    <property type="molecule type" value="Genomic_DNA"/>
</dbReference>
<keyword evidence="4" id="KW-1185">Reference proteome</keyword>
<accession>A0ABX3PIG8</accession>
<evidence type="ECO:0000256" key="2">
    <source>
        <dbReference type="SAM" id="MobiDB-lite"/>
    </source>
</evidence>
<feature type="region of interest" description="Disordered" evidence="2">
    <location>
        <begin position="58"/>
        <end position="79"/>
    </location>
</feature>
<organism evidence="3 4">
    <name type="scientific">Xaviernesmea rhizosphaerae</name>
    <dbReference type="NCBI Taxonomy" id="1672749"/>
    <lineage>
        <taxon>Bacteria</taxon>
        <taxon>Pseudomonadati</taxon>
        <taxon>Pseudomonadota</taxon>
        <taxon>Alphaproteobacteria</taxon>
        <taxon>Hyphomicrobiales</taxon>
        <taxon>Rhizobiaceae</taxon>
        <taxon>Rhizobium/Agrobacterium group</taxon>
        <taxon>Xaviernesmea</taxon>
    </lineage>
</organism>